<proteinExistence type="predicted"/>
<organism evidence="1 2">
    <name type="scientific">Lactobacillus intestinalis DSM 6629</name>
    <dbReference type="NCBI Taxonomy" id="1423761"/>
    <lineage>
        <taxon>Bacteria</taxon>
        <taxon>Bacillati</taxon>
        <taxon>Bacillota</taxon>
        <taxon>Bacilli</taxon>
        <taxon>Lactobacillales</taxon>
        <taxon>Lactobacillaceae</taxon>
        <taxon>Lactobacillus</taxon>
    </lineage>
</organism>
<dbReference type="Gene3D" id="1.10.260.40">
    <property type="entry name" value="lambda repressor-like DNA-binding domains"/>
    <property type="match status" value="1"/>
</dbReference>
<dbReference type="GeneID" id="75117362"/>
<keyword evidence="2" id="KW-1185">Reference proteome</keyword>
<evidence type="ECO:0000313" key="2">
    <source>
        <dbReference type="Proteomes" id="UP000051735"/>
    </source>
</evidence>
<gene>
    <name evidence="1" type="ORF">FC44_GL001267</name>
</gene>
<dbReference type="InterPro" id="IPR010982">
    <property type="entry name" value="Lambda_DNA-bd_dom_sf"/>
</dbReference>
<sequence>MIEFERTKELAKKNKLSLLEVNDRAGLGTKSIYNWKTRKPGTMALAAVAEVLHTSIDYLSGVTDDPDPHVQNSVSLDQEVPYSYHGYHVPKKYLDMVRGLMEADIKEREAKKNDGGQH</sequence>
<reference evidence="1 2" key="1">
    <citation type="journal article" date="2015" name="Genome Announc.">
        <title>Expanding the biotechnology potential of lactobacilli through comparative genomics of 213 strains and associated genera.</title>
        <authorList>
            <person name="Sun Z."/>
            <person name="Harris H.M."/>
            <person name="McCann A."/>
            <person name="Guo C."/>
            <person name="Argimon S."/>
            <person name="Zhang W."/>
            <person name="Yang X."/>
            <person name="Jeffery I.B."/>
            <person name="Cooney J.C."/>
            <person name="Kagawa T.F."/>
            <person name="Liu W."/>
            <person name="Song Y."/>
            <person name="Salvetti E."/>
            <person name="Wrobel A."/>
            <person name="Rasinkangas P."/>
            <person name="Parkhill J."/>
            <person name="Rea M.C."/>
            <person name="O'Sullivan O."/>
            <person name="Ritari J."/>
            <person name="Douillard F.P."/>
            <person name="Paul Ross R."/>
            <person name="Yang R."/>
            <person name="Briner A.E."/>
            <person name="Felis G.E."/>
            <person name="de Vos W.M."/>
            <person name="Barrangou R."/>
            <person name="Klaenhammer T.R."/>
            <person name="Caufield P.W."/>
            <person name="Cui Y."/>
            <person name="Zhang H."/>
            <person name="O'Toole P.W."/>
        </authorList>
    </citation>
    <scope>NUCLEOTIDE SEQUENCE [LARGE SCALE GENOMIC DNA]</scope>
    <source>
        <strain evidence="1 2">DSM 6629</strain>
    </source>
</reference>
<dbReference type="Proteomes" id="UP000051735">
    <property type="component" value="Unassembled WGS sequence"/>
</dbReference>
<accession>A0ABR5PT90</accession>
<comment type="caution">
    <text evidence="1">The sequence shown here is derived from an EMBL/GenBank/DDBJ whole genome shotgun (WGS) entry which is preliminary data.</text>
</comment>
<dbReference type="EMBL" id="AZGN01000003">
    <property type="protein sequence ID" value="KRM34554.1"/>
    <property type="molecule type" value="Genomic_DNA"/>
</dbReference>
<dbReference type="RefSeq" id="WP_057809035.1">
    <property type="nucleotide sequence ID" value="NZ_AZGN01000003.1"/>
</dbReference>
<evidence type="ECO:0000313" key="1">
    <source>
        <dbReference type="EMBL" id="KRM34554.1"/>
    </source>
</evidence>
<dbReference type="SUPFAM" id="SSF47413">
    <property type="entry name" value="lambda repressor-like DNA-binding domains"/>
    <property type="match status" value="1"/>
</dbReference>
<name>A0ABR5PT90_9LACO</name>
<protein>
    <submittedName>
        <fullName evidence="1">Transcriptional regulator</fullName>
    </submittedName>
</protein>